<dbReference type="InterPro" id="IPR012337">
    <property type="entry name" value="RNaseH-like_sf"/>
</dbReference>
<dbReference type="Pfam" id="PF13456">
    <property type="entry name" value="RVT_3"/>
    <property type="match status" value="1"/>
</dbReference>
<dbReference type="SUPFAM" id="SSF53098">
    <property type="entry name" value="Ribonuclease H-like"/>
    <property type="match status" value="1"/>
</dbReference>
<proteinExistence type="predicted"/>
<protein>
    <submittedName>
        <fullName evidence="5">Uncharacterized protein LOC110773897</fullName>
    </submittedName>
</protein>
<feature type="domain" description="Reverse transcriptase zinc-binding" evidence="3">
    <location>
        <begin position="92"/>
        <end position="144"/>
    </location>
</feature>
<evidence type="ECO:0000256" key="1">
    <source>
        <dbReference type="SAM" id="MobiDB-lite"/>
    </source>
</evidence>
<dbReference type="GO" id="GO:0004523">
    <property type="term" value="F:RNA-DNA hybrid ribonuclease activity"/>
    <property type="evidence" value="ECO:0007669"/>
    <property type="project" value="InterPro"/>
</dbReference>
<keyword evidence="4" id="KW-1185">Reference proteome</keyword>
<dbReference type="InterPro" id="IPR044730">
    <property type="entry name" value="RNase_H-like_dom_plant"/>
</dbReference>
<organism evidence="4 5">
    <name type="scientific">Prunus avium</name>
    <name type="common">Cherry</name>
    <name type="synonym">Cerasus avium</name>
    <dbReference type="NCBI Taxonomy" id="42229"/>
    <lineage>
        <taxon>Eukaryota</taxon>
        <taxon>Viridiplantae</taxon>
        <taxon>Streptophyta</taxon>
        <taxon>Embryophyta</taxon>
        <taxon>Tracheophyta</taxon>
        <taxon>Spermatophyta</taxon>
        <taxon>Magnoliopsida</taxon>
        <taxon>eudicotyledons</taxon>
        <taxon>Gunneridae</taxon>
        <taxon>Pentapetalae</taxon>
        <taxon>rosids</taxon>
        <taxon>fabids</taxon>
        <taxon>Rosales</taxon>
        <taxon>Rosaceae</taxon>
        <taxon>Amygdaloideae</taxon>
        <taxon>Amygdaleae</taxon>
        <taxon>Prunus</taxon>
    </lineage>
</organism>
<reference evidence="5" key="1">
    <citation type="submission" date="2025-08" db="UniProtKB">
        <authorList>
            <consortium name="RefSeq"/>
        </authorList>
    </citation>
    <scope>IDENTIFICATION</scope>
</reference>
<accession>A0A6P5U4U3</accession>
<dbReference type="GO" id="GO:0003676">
    <property type="term" value="F:nucleic acid binding"/>
    <property type="evidence" value="ECO:0007669"/>
    <property type="project" value="InterPro"/>
</dbReference>
<sequence length="416" mass="46128">MTVDPAGLKEKLEQKIKKKVDLISPQPKKDGGGDKKPAAAEEKAEKKTEEKKPAEEKKPKESTVVMKIRLHCDGCMQKMKSKISKFKGQNMHSIAKHALSGSISTRLALFKRKIAIDPTCPICECFEESVEHILFLCPWTQLVWFGSDLSYKVDPRRISTFDRWIEGIIAIPGTSRTECKFLLSLLSFLCWEIWKARCKYIFNGSRPNPRRVINHARDACSEYLAVVSKIDARGNLSPVPHVQRTRWSKPIPNYVKFNLDGSWYPGTMKGSIGIVSRNSSGEWCGGLASPLLCVSSLSAEAAAALCALHLARNKGYLRVIMEADCKVLIDCINGIHGNNSWAILPLIDEIHDVVSSFEEVTWSWVPRSANRAAHAAASIGNRAMELQSWVDRPPLSLVGVLTSDGLPCPPHEAAAV</sequence>
<evidence type="ECO:0000313" key="5">
    <source>
        <dbReference type="RefSeq" id="XP_021834104.1"/>
    </source>
</evidence>
<name>A0A6P5U4U3_PRUAV</name>
<dbReference type="GeneID" id="110773897"/>
<dbReference type="Gene3D" id="3.30.420.10">
    <property type="entry name" value="Ribonuclease H-like superfamily/Ribonuclease H"/>
    <property type="match status" value="1"/>
</dbReference>
<dbReference type="RefSeq" id="XP_021834104.1">
    <property type="nucleotide sequence ID" value="XM_021978412.1"/>
</dbReference>
<dbReference type="PANTHER" id="PTHR47074">
    <property type="entry name" value="BNAC02G40300D PROTEIN"/>
    <property type="match status" value="1"/>
</dbReference>
<dbReference type="KEGG" id="pavi:110773897"/>
<dbReference type="Pfam" id="PF13966">
    <property type="entry name" value="zf-RVT"/>
    <property type="match status" value="1"/>
</dbReference>
<dbReference type="InterPro" id="IPR052929">
    <property type="entry name" value="RNase_H-like_EbsB-rel"/>
</dbReference>
<dbReference type="InterPro" id="IPR036397">
    <property type="entry name" value="RNaseH_sf"/>
</dbReference>
<evidence type="ECO:0000313" key="4">
    <source>
        <dbReference type="Proteomes" id="UP000515124"/>
    </source>
</evidence>
<dbReference type="PANTHER" id="PTHR47074:SF73">
    <property type="entry name" value="OS04G0448401 PROTEIN"/>
    <property type="match status" value="1"/>
</dbReference>
<dbReference type="InterPro" id="IPR026960">
    <property type="entry name" value="RVT-Znf"/>
</dbReference>
<feature type="region of interest" description="Disordered" evidence="1">
    <location>
        <begin position="17"/>
        <end position="61"/>
    </location>
</feature>
<evidence type="ECO:0000259" key="2">
    <source>
        <dbReference type="Pfam" id="PF13456"/>
    </source>
</evidence>
<gene>
    <name evidence="5" type="primary">LOC110773897</name>
</gene>
<dbReference type="CDD" id="cd06222">
    <property type="entry name" value="RNase_H_like"/>
    <property type="match status" value="1"/>
</dbReference>
<evidence type="ECO:0000259" key="3">
    <source>
        <dbReference type="Pfam" id="PF13966"/>
    </source>
</evidence>
<dbReference type="InterPro" id="IPR002156">
    <property type="entry name" value="RNaseH_domain"/>
</dbReference>
<feature type="domain" description="RNase H type-1" evidence="2">
    <location>
        <begin position="258"/>
        <end position="378"/>
    </location>
</feature>
<dbReference type="Proteomes" id="UP000515124">
    <property type="component" value="Unplaced"/>
</dbReference>
<dbReference type="AlphaFoldDB" id="A0A6P5U4U3"/>